<dbReference type="GO" id="GO:0003678">
    <property type="term" value="F:DNA helicase activity"/>
    <property type="evidence" value="ECO:0007669"/>
    <property type="project" value="UniProtKB-EC"/>
</dbReference>
<dbReference type="InterPro" id="IPR012340">
    <property type="entry name" value="NA-bd_OB-fold"/>
</dbReference>
<keyword evidence="1" id="KW-0547">Nucleotide-binding</keyword>
<evidence type="ECO:0000313" key="1">
    <source>
        <dbReference type="EMBL" id="SQI19205.1"/>
    </source>
</evidence>
<keyword evidence="1" id="KW-0347">Helicase</keyword>
<keyword evidence="1" id="KW-0378">Hydrolase</keyword>
<dbReference type="EC" id="3.6.4.12" evidence="1"/>
<accession>A0A2X4VXH9</accession>
<protein>
    <submittedName>
        <fullName evidence="1">ATP-dependent DNA helicase</fullName>
        <ecNumber evidence="1">3.6.1.-</ecNumber>
        <ecNumber evidence="1">3.6.4.12</ecNumber>
    </submittedName>
</protein>
<organism evidence="1 2">
    <name type="scientific">Salmonella enterica subsp. arizonae</name>
    <dbReference type="NCBI Taxonomy" id="59203"/>
    <lineage>
        <taxon>Bacteria</taxon>
        <taxon>Pseudomonadati</taxon>
        <taxon>Pseudomonadota</taxon>
        <taxon>Gammaproteobacteria</taxon>
        <taxon>Enterobacterales</taxon>
        <taxon>Enterobacteriaceae</taxon>
        <taxon>Salmonella</taxon>
    </lineage>
</organism>
<dbReference type="SUPFAM" id="SSF50249">
    <property type="entry name" value="Nucleic acid-binding proteins"/>
    <property type="match status" value="1"/>
</dbReference>
<dbReference type="Proteomes" id="UP000248731">
    <property type="component" value="Chromosome 1"/>
</dbReference>
<sequence>MSGRLLDAVPLNSLTGVGAAQSSKLAKIGLHTVQDLLLHLPCVTKTAPISTRLASSCLASTLPLKVKY</sequence>
<dbReference type="Gene3D" id="1.10.150.20">
    <property type="entry name" value="5' to 3' exonuclease, C-terminal subdomain"/>
    <property type="match status" value="1"/>
</dbReference>
<dbReference type="AlphaFoldDB" id="A0A2X4VXH9"/>
<reference evidence="1 2" key="1">
    <citation type="submission" date="2018-06" db="EMBL/GenBank/DDBJ databases">
        <authorList>
            <consortium name="Pathogen Informatics"/>
            <person name="Doyle S."/>
        </authorList>
    </citation>
    <scope>NUCLEOTIDE SEQUENCE [LARGE SCALE GENOMIC DNA]</scope>
    <source>
        <strain evidence="1 2">NCTC7307</strain>
    </source>
</reference>
<proteinExistence type="predicted"/>
<dbReference type="EMBL" id="LS483466">
    <property type="protein sequence ID" value="SQI19205.1"/>
    <property type="molecule type" value="Genomic_DNA"/>
</dbReference>
<dbReference type="GO" id="GO:0016787">
    <property type="term" value="F:hydrolase activity"/>
    <property type="evidence" value="ECO:0007669"/>
    <property type="project" value="UniProtKB-KW"/>
</dbReference>
<gene>
    <name evidence="1" type="primary">recG_3</name>
    <name evidence="1" type="ORF">NCTC7307_00095</name>
</gene>
<keyword evidence="1" id="KW-0067">ATP-binding</keyword>
<keyword evidence="2" id="KW-1185">Reference proteome</keyword>
<evidence type="ECO:0000313" key="2">
    <source>
        <dbReference type="Proteomes" id="UP000248731"/>
    </source>
</evidence>
<dbReference type="EC" id="3.6.1.-" evidence="1"/>
<name>A0A2X4VXH9_SALER</name>